<organism evidence="1 2">
    <name type="scientific">Ferrovibrio terrae</name>
    <dbReference type="NCBI Taxonomy" id="2594003"/>
    <lineage>
        <taxon>Bacteria</taxon>
        <taxon>Pseudomonadati</taxon>
        <taxon>Pseudomonadota</taxon>
        <taxon>Alphaproteobacteria</taxon>
        <taxon>Rhodospirillales</taxon>
        <taxon>Rhodospirillaceae</taxon>
        <taxon>Ferrovibrio</taxon>
    </lineage>
</organism>
<dbReference type="OrthoDB" id="2356263at2"/>
<protein>
    <submittedName>
        <fullName evidence="1">Uncharacterized protein</fullName>
    </submittedName>
</protein>
<sequence>MILPDTTVQGNARYFPKSTDLVVLRWCSARGVTMDELATQVGVPRINLGLILKGLDPVTSALERKLRTVIDGN</sequence>
<reference evidence="1 2" key="1">
    <citation type="submission" date="2019-07" db="EMBL/GenBank/DDBJ databases">
        <title>Genome sequencing for Ferrovibrio sp. K5.</title>
        <authorList>
            <person name="Park S.-J."/>
        </authorList>
    </citation>
    <scope>NUCLEOTIDE SEQUENCE [LARGE SCALE GENOMIC DNA]</scope>
    <source>
        <strain evidence="1 2">K5</strain>
    </source>
</reference>
<evidence type="ECO:0000313" key="1">
    <source>
        <dbReference type="EMBL" id="QDO98719.1"/>
    </source>
</evidence>
<dbReference type="RefSeq" id="WP_144069700.1">
    <property type="nucleotide sequence ID" value="NZ_CP041636.1"/>
</dbReference>
<proteinExistence type="predicted"/>
<dbReference type="AlphaFoldDB" id="A0A516H4M8"/>
<accession>A0A516H4M8</accession>
<name>A0A516H4M8_9PROT</name>
<dbReference type="EMBL" id="CP041636">
    <property type="protein sequence ID" value="QDO98719.1"/>
    <property type="molecule type" value="Genomic_DNA"/>
</dbReference>
<dbReference type="KEGG" id="fer:FNB15_16180"/>
<evidence type="ECO:0000313" key="2">
    <source>
        <dbReference type="Proteomes" id="UP000317496"/>
    </source>
</evidence>
<keyword evidence="2" id="KW-1185">Reference proteome</keyword>
<gene>
    <name evidence="1" type="ORF">FNB15_16180</name>
</gene>
<dbReference type="Proteomes" id="UP000317496">
    <property type="component" value="Chromosome"/>
</dbReference>